<dbReference type="Pfam" id="PF10431">
    <property type="entry name" value="ClpB_D2-small"/>
    <property type="match status" value="1"/>
</dbReference>
<dbReference type="PANTHER" id="PTHR11638">
    <property type="entry name" value="ATP-DEPENDENT CLP PROTEASE"/>
    <property type="match status" value="1"/>
</dbReference>
<dbReference type="PANTHER" id="PTHR11638:SF18">
    <property type="entry name" value="HEAT SHOCK PROTEIN 104"/>
    <property type="match status" value="1"/>
</dbReference>
<protein>
    <submittedName>
        <fullName evidence="6">ATP-dependent Clp protease ATP-binding subunit</fullName>
    </submittedName>
</protein>
<dbReference type="InterPro" id="IPR019489">
    <property type="entry name" value="Clp_ATPase_C"/>
</dbReference>
<evidence type="ECO:0000313" key="6">
    <source>
        <dbReference type="EMBL" id="HHS02976.1"/>
    </source>
</evidence>
<sequence length="608" mass="70001">MGNNVIPEKIQGVPKFAKEILRFCSITSQFILFGNIYDLFPFPKDDKYIPMNITQFIASLLTTYDNYKTVIEYIPLEGFRLLKGDEEIFTNLTGRKISDKIVFLLDAYETIERFLTGEEKVAVLINFASRLPEISCNKDLPDFLYYTFKLSININQKGSPPSFNPIIFLVEKENDLPPWYTVENPRIRTIPIPKPDFEIRRWIAQSLLPRMDEWASLNEVKKEEVIKDFVNLTSGMFARDMLSIVVLSKREDLSVREIGEATRRYKVGVSENPWAKIDKDRLHNAEEFLNSRVMGQEKAVKQAATILRRAFFNLSGSQFSRYSNRPKGVLFFAGPTGVGKTELAKAITELIFGSEHHYIRFDMSEFSHEHSDQRLIGAPPGYVGYDVGGELTNAVKQNPFSVILFDEIEKAHPKILDIFLQILDDGRLTSGRGETVYFSESLIIFTSNLGVYEMTSDGRKIQRVLPEMSYEEIEKILTEAIKEYFTFKIARPEILNRIGENIIVFDFIRNENVKKILNKMLNNVKIKLEEDKKIKLEISDNVQQIIFEEVTKDLSMGGRGIGNKLELLFINPLAELLFELFPREGSIVRLDRLVKNEDRWDLDGQVVS</sequence>
<dbReference type="GO" id="GO:0008233">
    <property type="term" value="F:peptidase activity"/>
    <property type="evidence" value="ECO:0007669"/>
    <property type="project" value="UniProtKB-KW"/>
</dbReference>
<dbReference type="Pfam" id="PF07724">
    <property type="entry name" value="AAA_2"/>
    <property type="match status" value="1"/>
</dbReference>
<dbReference type="GO" id="GO:0034605">
    <property type="term" value="P:cellular response to heat"/>
    <property type="evidence" value="ECO:0007669"/>
    <property type="project" value="TreeGrafter"/>
</dbReference>
<keyword evidence="3" id="KW-0143">Chaperone</keyword>
<dbReference type="GO" id="GO:0005524">
    <property type="term" value="F:ATP binding"/>
    <property type="evidence" value="ECO:0007669"/>
    <property type="project" value="UniProtKB-KW"/>
</dbReference>
<dbReference type="AlphaFoldDB" id="A0A7C5Z5X3"/>
<accession>A0A7C5Z5X3</accession>
<dbReference type="GO" id="GO:0005737">
    <property type="term" value="C:cytoplasm"/>
    <property type="evidence" value="ECO:0007669"/>
    <property type="project" value="TreeGrafter"/>
</dbReference>
<dbReference type="GO" id="GO:0006508">
    <property type="term" value="P:proteolysis"/>
    <property type="evidence" value="ECO:0007669"/>
    <property type="project" value="UniProtKB-KW"/>
</dbReference>
<dbReference type="SMART" id="SM00382">
    <property type="entry name" value="AAA"/>
    <property type="match status" value="1"/>
</dbReference>
<evidence type="ECO:0000259" key="4">
    <source>
        <dbReference type="SMART" id="SM00382"/>
    </source>
</evidence>
<organism evidence="6">
    <name type="scientific">Caldicellulosiruptor owensensis</name>
    <dbReference type="NCBI Taxonomy" id="55205"/>
    <lineage>
        <taxon>Bacteria</taxon>
        <taxon>Bacillati</taxon>
        <taxon>Bacillota</taxon>
        <taxon>Bacillota incertae sedis</taxon>
        <taxon>Caldicellulosiruptorales</taxon>
        <taxon>Caldicellulosiruptoraceae</taxon>
        <taxon>Caldicellulosiruptor</taxon>
    </lineage>
</organism>
<dbReference type="Gene3D" id="3.40.50.300">
    <property type="entry name" value="P-loop containing nucleotide triphosphate hydrolases"/>
    <property type="match status" value="1"/>
</dbReference>
<feature type="domain" description="AAA+ ATPase" evidence="4">
    <location>
        <begin position="326"/>
        <end position="495"/>
    </location>
</feature>
<keyword evidence="6" id="KW-0645">Protease</keyword>
<keyword evidence="2 6" id="KW-0067">ATP-binding</keyword>
<dbReference type="SMART" id="SM01086">
    <property type="entry name" value="ClpB_D2-small"/>
    <property type="match status" value="1"/>
</dbReference>
<dbReference type="InterPro" id="IPR050130">
    <property type="entry name" value="ClpA_ClpB"/>
</dbReference>
<keyword evidence="6" id="KW-0378">Hydrolase</keyword>
<dbReference type="InterPro" id="IPR027417">
    <property type="entry name" value="P-loop_NTPase"/>
</dbReference>
<comment type="caution">
    <text evidence="6">The sequence shown here is derived from an EMBL/GenBank/DDBJ whole genome shotgun (WGS) entry which is preliminary data.</text>
</comment>
<reference evidence="6" key="1">
    <citation type="journal article" date="2020" name="mSystems">
        <title>Genome- and Community-Level Interaction Insights into Carbon Utilization and Element Cycling Functions of Hydrothermarchaeota in Hydrothermal Sediment.</title>
        <authorList>
            <person name="Zhou Z."/>
            <person name="Liu Y."/>
            <person name="Xu W."/>
            <person name="Pan J."/>
            <person name="Luo Z.H."/>
            <person name="Li M."/>
        </authorList>
    </citation>
    <scope>NUCLEOTIDE SEQUENCE [LARGE SCALE GENOMIC DNA]</scope>
    <source>
        <strain evidence="6">SpSt-102</strain>
    </source>
</reference>
<gene>
    <name evidence="6" type="ORF">ENL71_11055</name>
</gene>
<dbReference type="InterPro" id="IPR003593">
    <property type="entry name" value="AAA+_ATPase"/>
</dbReference>
<dbReference type="InterPro" id="IPR003959">
    <property type="entry name" value="ATPase_AAA_core"/>
</dbReference>
<evidence type="ECO:0000259" key="5">
    <source>
        <dbReference type="SMART" id="SM01086"/>
    </source>
</evidence>
<keyword evidence="1" id="KW-0547">Nucleotide-binding</keyword>
<dbReference type="EMBL" id="DRUZ01000128">
    <property type="protein sequence ID" value="HHS02976.1"/>
    <property type="molecule type" value="Genomic_DNA"/>
</dbReference>
<dbReference type="InterPro" id="IPR001270">
    <property type="entry name" value="ClpA/B"/>
</dbReference>
<evidence type="ECO:0000256" key="1">
    <source>
        <dbReference type="ARBA" id="ARBA00022741"/>
    </source>
</evidence>
<dbReference type="PRINTS" id="PR00300">
    <property type="entry name" value="CLPPROTEASEA"/>
</dbReference>
<evidence type="ECO:0000256" key="3">
    <source>
        <dbReference type="ARBA" id="ARBA00023186"/>
    </source>
</evidence>
<dbReference type="CDD" id="cd19499">
    <property type="entry name" value="RecA-like_ClpB_Hsp104-like"/>
    <property type="match status" value="1"/>
</dbReference>
<dbReference type="Gene3D" id="1.10.8.60">
    <property type="match status" value="1"/>
</dbReference>
<dbReference type="SUPFAM" id="SSF52540">
    <property type="entry name" value="P-loop containing nucleoside triphosphate hydrolases"/>
    <property type="match status" value="1"/>
</dbReference>
<dbReference type="GO" id="GO:0016887">
    <property type="term" value="F:ATP hydrolysis activity"/>
    <property type="evidence" value="ECO:0007669"/>
    <property type="project" value="InterPro"/>
</dbReference>
<name>A0A7C5Z5X3_9FIRM</name>
<feature type="domain" description="Clp ATPase C-terminal" evidence="5">
    <location>
        <begin position="508"/>
        <end position="600"/>
    </location>
</feature>
<proteinExistence type="predicted"/>
<evidence type="ECO:0000256" key="2">
    <source>
        <dbReference type="ARBA" id="ARBA00022840"/>
    </source>
</evidence>